<gene>
    <name evidence="1" type="ORF">AK812_SmicGene8117</name>
</gene>
<reference evidence="1 2" key="1">
    <citation type="submission" date="2016-02" db="EMBL/GenBank/DDBJ databases">
        <title>Genome analysis of coral dinoflagellate symbionts highlights evolutionary adaptations to a symbiotic lifestyle.</title>
        <authorList>
            <person name="Aranda M."/>
            <person name="Li Y."/>
            <person name="Liew Y.J."/>
            <person name="Baumgarten S."/>
            <person name="Simakov O."/>
            <person name="Wilson M."/>
            <person name="Piel J."/>
            <person name="Ashoor H."/>
            <person name="Bougouffa S."/>
            <person name="Bajic V.B."/>
            <person name="Ryu T."/>
            <person name="Ravasi T."/>
            <person name="Bayer T."/>
            <person name="Micklem G."/>
            <person name="Kim H."/>
            <person name="Bhak J."/>
            <person name="Lajeunesse T.C."/>
            <person name="Voolstra C.R."/>
        </authorList>
    </citation>
    <scope>NUCLEOTIDE SEQUENCE [LARGE SCALE GENOMIC DNA]</scope>
    <source>
        <strain evidence="1 2">CCMP2467</strain>
    </source>
</reference>
<dbReference type="Proteomes" id="UP000186817">
    <property type="component" value="Unassembled WGS sequence"/>
</dbReference>
<proteinExistence type="predicted"/>
<name>A0A1Q9ELL1_SYMMI</name>
<dbReference type="AlphaFoldDB" id="A0A1Q9ELL1"/>
<dbReference type="EMBL" id="LSRX01000119">
    <property type="protein sequence ID" value="OLQ08343.1"/>
    <property type="molecule type" value="Genomic_DNA"/>
</dbReference>
<keyword evidence="2" id="KW-1185">Reference proteome</keyword>
<organism evidence="1 2">
    <name type="scientific">Symbiodinium microadriaticum</name>
    <name type="common">Dinoflagellate</name>
    <name type="synonym">Zooxanthella microadriatica</name>
    <dbReference type="NCBI Taxonomy" id="2951"/>
    <lineage>
        <taxon>Eukaryota</taxon>
        <taxon>Sar</taxon>
        <taxon>Alveolata</taxon>
        <taxon>Dinophyceae</taxon>
        <taxon>Suessiales</taxon>
        <taxon>Symbiodiniaceae</taxon>
        <taxon>Symbiodinium</taxon>
    </lineage>
</organism>
<evidence type="ECO:0000313" key="2">
    <source>
        <dbReference type="Proteomes" id="UP000186817"/>
    </source>
</evidence>
<evidence type="ECO:0000313" key="1">
    <source>
        <dbReference type="EMBL" id="OLQ08343.1"/>
    </source>
</evidence>
<sequence>MFVEIYRMARLAQTPDVQHPDHLADIWEEVARRPVSVAEVRSRLEAPRPASQQADGPDEWVDVGAIWEVVN</sequence>
<comment type="caution">
    <text evidence="1">The sequence shown here is derived from an EMBL/GenBank/DDBJ whole genome shotgun (WGS) entry which is preliminary data.</text>
</comment>
<accession>A0A1Q9ELL1</accession>
<protein>
    <submittedName>
        <fullName evidence="1">Uncharacterized protein</fullName>
    </submittedName>
</protein>